<organism evidence="1 2">
    <name type="scientific">Molorchus minor</name>
    <dbReference type="NCBI Taxonomy" id="1323400"/>
    <lineage>
        <taxon>Eukaryota</taxon>
        <taxon>Metazoa</taxon>
        <taxon>Ecdysozoa</taxon>
        <taxon>Arthropoda</taxon>
        <taxon>Hexapoda</taxon>
        <taxon>Insecta</taxon>
        <taxon>Pterygota</taxon>
        <taxon>Neoptera</taxon>
        <taxon>Endopterygota</taxon>
        <taxon>Coleoptera</taxon>
        <taxon>Polyphaga</taxon>
        <taxon>Cucujiformia</taxon>
        <taxon>Chrysomeloidea</taxon>
        <taxon>Cerambycidae</taxon>
        <taxon>Lamiinae</taxon>
        <taxon>Monochamini</taxon>
        <taxon>Molorchus</taxon>
    </lineage>
</organism>
<dbReference type="InterPro" id="IPR011993">
    <property type="entry name" value="PH-like_dom_sf"/>
</dbReference>
<accession>A0ABQ9IRW6</accession>
<feature type="non-terminal residue" evidence="1">
    <location>
        <position position="278"/>
    </location>
</feature>
<keyword evidence="2" id="KW-1185">Reference proteome</keyword>
<sequence length="278" mass="32265">MVNLSRNDKETLMILGWLDQLFRYCPIDSDYFAAIRRSMLGDLYVQFSEYYENCHGWNLLVSDRDLRKTLRYTFTREVLRKAGGLPKEPATLAKYANYAGAANYLYLEPGPCSTVPRNTRNTGDYTPGGDDVCINVMAARRRLGFGRRSRKIKDNQLVGVVYLIGHEVKKLDYGLVEGNIKDNQFVIQRANEVPLYLATDTIDIRERWIEIIQKSDIRCFYTRNKKNLLLPPSEIAFPDCFGYLVKLGNQWKSRSRRYCVLKDASLFFYHDIKSDNAF</sequence>
<reference evidence="1" key="1">
    <citation type="journal article" date="2023" name="Insect Mol. Biol.">
        <title>Genome sequencing provides insights into the evolution of gene families encoding plant cell wall-degrading enzymes in longhorned beetles.</title>
        <authorList>
            <person name="Shin N.R."/>
            <person name="Okamura Y."/>
            <person name="Kirsch R."/>
            <person name="Pauchet Y."/>
        </authorList>
    </citation>
    <scope>NUCLEOTIDE SEQUENCE</scope>
    <source>
        <strain evidence="1">MMC_N1</strain>
    </source>
</reference>
<comment type="caution">
    <text evidence="1">The sequence shown here is derived from an EMBL/GenBank/DDBJ whole genome shotgun (WGS) entry which is preliminary data.</text>
</comment>
<dbReference type="PANTHER" id="PTHR47644:SF1">
    <property type="entry name" value="PDZ DOMAIN-CONTAINING PROTEIN"/>
    <property type="match status" value="1"/>
</dbReference>
<name>A0ABQ9IRW6_9CUCU</name>
<evidence type="ECO:0000313" key="2">
    <source>
        <dbReference type="Proteomes" id="UP001162164"/>
    </source>
</evidence>
<dbReference type="Proteomes" id="UP001162164">
    <property type="component" value="Unassembled WGS sequence"/>
</dbReference>
<dbReference type="Gene3D" id="2.30.29.30">
    <property type="entry name" value="Pleckstrin-homology domain (PH domain)/Phosphotyrosine-binding domain (PTB)"/>
    <property type="match status" value="1"/>
</dbReference>
<protein>
    <submittedName>
        <fullName evidence="1">Uncharacterized protein</fullName>
    </submittedName>
</protein>
<dbReference type="SUPFAM" id="SSF50729">
    <property type="entry name" value="PH domain-like"/>
    <property type="match status" value="1"/>
</dbReference>
<proteinExistence type="predicted"/>
<gene>
    <name evidence="1" type="ORF">NQ317_015406</name>
</gene>
<evidence type="ECO:0000313" key="1">
    <source>
        <dbReference type="EMBL" id="KAJ8957767.1"/>
    </source>
</evidence>
<dbReference type="PANTHER" id="PTHR47644">
    <property type="entry name" value="AGAP008221-PA"/>
    <property type="match status" value="1"/>
</dbReference>
<dbReference type="EMBL" id="JAPWTJ010003366">
    <property type="protein sequence ID" value="KAJ8957767.1"/>
    <property type="molecule type" value="Genomic_DNA"/>
</dbReference>